<keyword evidence="2" id="KW-0732">Signal</keyword>
<feature type="transmembrane region" description="Helical" evidence="1">
    <location>
        <begin position="36"/>
        <end position="58"/>
    </location>
</feature>
<accession>A0AAD5WT84</accession>
<feature type="transmembrane region" description="Helical" evidence="1">
    <location>
        <begin position="246"/>
        <end position="263"/>
    </location>
</feature>
<keyword evidence="1" id="KW-0472">Membrane</keyword>
<dbReference type="Proteomes" id="UP001201980">
    <property type="component" value="Unassembled WGS sequence"/>
</dbReference>
<dbReference type="EMBL" id="JAKWBI020000167">
    <property type="protein sequence ID" value="KAJ2900733.1"/>
    <property type="molecule type" value="Genomic_DNA"/>
</dbReference>
<evidence type="ECO:0000256" key="1">
    <source>
        <dbReference type="SAM" id="Phobius"/>
    </source>
</evidence>
<keyword evidence="1" id="KW-1133">Transmembrane helix</keyword>
<feature type="transmembrane region" description="Helical" evidence="1">
    <location>
        <begin position="177"/>
        <end position="200"/>
    </location>
</feature>
<reference evidence="3" key="1">
    <citation type="submission" date="2022-07" db="EMBL/GenBank/DDBJ databases">
        <title>Draft genome sequence of Zalerion maritima ATCC 34329, a (micro)plastics degrading marine fungus.</title>
        <authorList>
            <person name="Paco A."/>
            <person name="Goncalves M.F.M."/>
            <person name="Rocha-Santos T.A.P."/>
            <person name="Alves A."/>
        </authorList>
    </citation>
    <scope>NUCLEOTIDE SEQUENCE</scope>
    <source>
        <strain evidence="3">ATCC 34329</strain>
    </source>
</reference>
<feature type="transmembrane region" description="Helical" evidence="1">
    <location>
        <begin position="70"/>
        <end position="87"/>
    </location>
</feature>
<dbReference type="AlphaFoldDB" id="A0AAD5WT84"/>
<gene>
    <name evidence="3" type="ORF">MKZ38_002269</name>
</gene>
<keyword evidence="1" id="KW-0812">Transmembrane</keyword>
<feature type="signal peptide" evidence="2">
    <location>
        <begin position="1"/>
        <end position="22"/>
    </location>
</feature>
<comment type="caution">
    <text evidence="3">The sequence shown here is derived from an EMBL/GenBank/DDBJ whole genome shotgun (WGS) entry which is preliminary data.</text>
</comment>
<organism evidence="3 4">
    <name type="scientific">Zalerion maritima</name>
    <dbReference type="NCBI Taxonomy" id="339359"/>
    <lineage>
        <taxon>Eukaryota</taxon>
        <taxon>Fungi</taxon>
        <taxon>Dikarya</taxon>
        <taxon>Ascomycota</taxon>
        <taxon>Pezizomycotina</taxon>
        <taxon>Sordariomycetes</taxon>
        <taxon>Lulworthiomycetidae</taxon>
        <taxon>Lulworthiales</taxon>
        <taxon>Lulworthiaceae</taxon>
        <taxon>Zalerion</taxon>
    </lineage>
</organism>
<feature type="transmembrane region" description="Helical" evidence="1">
    <location>
        <begin position="122"/>
        <end position="143"/>
    </location>
</feature>
<evidence type="ECO:0000256" key="2">
    <source>
        <dbReference type="SAM" id="SignalP"/>
    </source>
</evidence>
<protein>
    <submittedName>
        <fullName evidence="3">Uncharacterized protein</fullName>
    </submittedName>
</protein>
<name>A0AAD5WT84_9PEZI</name>
<sequence>MRNPVFWTYLLSLVSPSSQATAYLPDSCDLVGDSDIYGIGLRLSYYLASFSAIIALFTGNKSSMKDCLKGINVISFAVLIILIKNTAEGGDNYPLLEWLVIFPMILFPSCLLIFLISYEHALVCGCFGIIYCVFGLLQPWVYFTKLHQGAKPECDPKYFIFVFIDLYNPHLVRFFKAISIIMCMMSAPALCFSLYGIWLGRKTDEELKEMDSGSKGLLLSGIDIDDVEGLSVAQIVAIVEYWNGKMMGLFGVCTVIVLIVWSEKTLKGNEVDLSSASLSGTSQLVPFLVGLFTFLSTASSCVRNRNRSRGSEAFGLGT</sequence>
<keyword evidence="4" id="KW-1185">Reference proteome</keyword>
<evidence type="ECO:0000313" key="4">
    <source>
        <dbReference type="Proteomes" id="UP001201980"/>
    </source>
</evidence>
<feature type="transmembrane region" description="Helical" evidence="1">
    <location>
        <begin position="93"/>
        <end position="115"/>
    </location>
</feature>
<feature type="transmembrane region" description="Helical" evidence="1">
    <location>
        <begin position="283"/>
        <end position="302"/>
    </location>
</feature>
<proteinExistence type="predicted"/>
<evidence type="ECO:0000313" key="3">
    <source>
        <dbReference type="EMBL" id="KAJ2900733.1"/>
    </source>
</evidence>
<feature type="chain" id="PRO_5041930575" evidence="2">
    <location>
        <begin position="23"/>
        <end position="318"/>
    </location>
</feature>